<name>A0ACC0CSY2_9PEZI</name>
<protein>
    <submittedName>
        <fullName evidence="1">FolC bifunctional protein</fullName>
    </submittedName>
</protein>
<gene>
    <name evidence="1" type="ORF">F4821DRAFT_191072</name>
</gene>
<accession>A0ACC0CSY2</accession>
<sequence>MASCLTFFRSSPVAGLSRLISLPSRPHLHTPFRVPALIGSPYSTKMADRTYESALRHLDSIQSNRHVTSLFSTPPPSSSSSSSSKPTAQDLNAQAIPEMLEWLSRAGLTQADLASRLRCIHVAGTKGKGSVCAYLTSILLTQPTVAGRVGTYTSPHLVSVRERIQLDGQPISRSLFAQYFFEVWDAFTTSARALASSSSSSSGQNISEEELQGPATKPFYFRFLTILALHAFLREGVRSAVVECGIGGEYDSTNILPADAVTASVVTQLSIDHVGMLGATVPEIAWHKAGVCKAGRKCFALRAEGPDGDATMRVLRQRAAEKGATLVEVDGAAWEGGVRSETGSLEGEFQKSNQALALLAAAEHLGVLQADPDSPQSGTNSKSLDTLSSRFASGLRAAHLRGRCETLVDGSGITWFIDGAHTSESLAETSTWFARKYKELPHSPKPILLFNQQERDVAKLLGGLQEGIEKKSGPAFGCAVFTRNDLRPAAAGEQERDLSVQRAAAEVMKGKTQLKDTVVTDNVSDAVEKIRAIQRDEGAEVVVLATGSLHLVGALLRTLEPDGDL</sequence>
<organism evidence="1 2">
    <name type="scientific">Hypoxylon rubiginosum</name>
    <dbReference type="NCBI Taxonomy" id="110542"/>
    <lineage>
        <taxon>Eukaryota</taxon>
        <taxon>Fungi</taxon>
        <taxon>Dikarya</taxon>
        <taxon>Ascomycota</taxon>
        <taxon>Pezizomycotina</taxon>
        <taxon>Sordariomycetes</taxon>
        <taxon>Xylariomycetidae</taxon>
        <taxon>Xylariales</taxon>
        <taxon>Hypoxylaceae</taxon>
        <taxon>Hypoxylon</taxon>
    </lineage>
</organism>
<comment type="caution">
    <text evidence="1">The sequence shown here is derived from an EMBL/GenBank/DDBJ whole genome shotgun (WGS) entry which is preliminary data.</text>
</comment>
<dbReference type="Proteomes" id="UP001497680">
    <property type="component" value="Unassembled WGS sequence"/>
</dbReference>
<dbReference type="EMBL" id="MU394350">
    <property type="protein sequence ID" value="KAI6083550.1"/>
    <property type="molecule type" value="Genomic_DNA"/>
</dbReference>
<evidence type="ECO:0000313" key="2">
    <source>
        <dbReference type="Proteomes" id="UP001497680"/>
    </source>
</evidence>
<reference evidence="1 2" key="1">
    <citation type="journal article" date="2022" name="New Phytol.">
        <title>Ecological generalism drives hyperdiversity of secondary metabolite gene clusters in xylarialean endophytes.</title>
        <authorList>
            <person name="Franco M.E.E."/>
            <person name="Wisecaver J.H."/>
            <person name="Arnold A.E."/>
            <person name="Ju Y.M."/>
            <person name="Slot J.C."/>
            <person name="Ahrendt S."/>
            <person name="Moore L.P."/>
            <person name="Eastman K.E."/>
            <person name="Scott K."/>
            <person name="Konkel Z."/>
            <person name="Mondo S.J."/>
            <person name="Kuo A."/>
            <person name="Hayes R.D."/>
            <person name="Haridas S."/>
            <person name="Andreopoulos B."/>
            <person name="Riley R."/>
            <person name="LaButti K."/>
            <person name="Pangilinan J."/>
            <person name="Lipzen A."/>
            <person name="Amirebrahimi M."/>
            <person name="Yan J."/>
            <person name="Adam C."/>
            <person name="Keymanesh K."/>
            <person name="Ng V."/>
            <person name="Louie K."/>
            <person name="Northen T."/>
            <person name="Drula E."/>
            <person name="Henrissat B."/>
            <person name="Hsieh H.M."/>
            <person name="Youens-Clark K."/>
            <person name="Lutzoni F."/>
            <person name="Miadlikowska J."/>
            <person name="Eastwood D.C."/>
            <person name="Hamelin R.C."/>
            <person name="Grigoriev I.V."/>
            <person name="U'Ren J.M."/>
        </authorList>
    </citation>
    <scope>NUCLEOTIDE SEQUENCE [LARGE SCALE GENOMIC DNA]</scope>
    <source>
        <strain evidence="1 2">ER1909</strain>
    </source>
</reference>
<evidence type="ECO:0000313" key="1">
    <source>
        <dbReference type="EMBL" id="KAI6083550.1"/>
    </source>
</evidence>
<proteinExistence type="predicted"/>
<keyword evidence="2" id="KW-1185">Reference proteome</keyword>